<reference evidence="6" key="3">
    <citation type="submission" date="2025-09" db="UniProtKB">
        <authorList>
            <consortium name="Ensembl"/>
        </authorList>
    </citation>
    <scope>IDENTIFICATION</scope>
</reference>
<dbReference type="PANTHER" id="PTHR46532:SF11">
    <property type="entry name" value="DYNEIN AXONEMAL HEAVY CHAIN 12"/>
    <property type="match status" value="1"/>
</dbReference>
<reference evidence="6" key="1">
    <citation type="submission" date="2019-06" db="EMBL/GenBank/DDBJ databases">
        <authorList>
            <consortium name="Wellcome Sanger Institute Data Sharing"/>
        </authorList>
    </citation>
    <scope>NUCLEOTIDE SEQUENCE [LARGE SCALE GENOMIC DNA]</scope>
</reference>
<dbReference type="InParanoid" id="A0A672FXG6"/>
<evidence type="ECO:0000259" key="5">
    <source>
        <dbReference type="Pfam" id="PF12781"/>
    </source>
</evidence>
<dbReference type="InterPro" id="IPR027417">
    <property type="entry name" value="P-loop_NTPase"/>
</dbReference>
<reference evidence="6" key="2">
    <citation type="submission" date="2025-08" db="UniProtKB">
        <authorList>
            <consortium name="Ensembl"/>
        </authorList>
    </citation>
    <scope>IDENTIFICATION</scope>
</reference>
<evidence type="ECO:0000259" key="4">
    <source>
        <dbReference type="Pfam" id="PF12780"/>
    </source>
</evidence>
<keyword evidence="7" id="KW-1185">Reference proteome</keyword>
<dbReference type="GO" id="GO:0005858">
    <property type="term" value="C:axonemal dynein complex"/>
    <property type="evidence" value="ECO:0007669"/>
    <property type="project" value="TreeGrafter"/>
</dbReference>
<sequence length="513" mass="58001">MDWFTPWPAEALAAVANHFLSDFPMDCPAEVKSAVVTTMGTYHDKVADVCEQYFERFRRRTHVTPKSFLSFINCYKTVYAEKHESINTLAERMNVGLFKLVEANESVAKLSEELVVKEKELAVASAKADEVVAEVTVSAEAATVVKNEVEKVKDKAQKIVEGIERERAIAEEKLEAARPALEEAEAALNKDTITDEVVALLEPYFALPEYTMENARKVCSNVAGLLAWTRAMATYYHINKEVVPLKANLAIQESKLEEANEKLDQANAQLAEKEAEFNKVKAKHDAAVKEKQDLEDDAKRCKNKMQAATELIDGLSGERERWTEQSKQFKSQINRLVGDVLQLAGFLSYCGPFNQRFRDILLKTVWEAELRKADIPFSKDLDILSALVDPATISEWNLQGLPGDDLSVQNGIVVTKSTRYPLLIDPQTQGKAWIKKKEEANSLQVTSLNHKFFRTHLEEYQRQDVHHRLHCEPEGPGEPAAGPRHPHREIRTSLHSHVHVNMRVRNSCCHWVC</sequence>
<dbReference type="Pfam" id="PF12777">
    <property type="entry name" value="MT"/>
    <property type="match status" value="1"/>
</dbReference>
<keyword evidence="2" id="KW-0175">Coiled coil</keyword>
<organism evidence="6 7">
    <name type="scientific">Salarias fasciatus</name>
    <name type="common">Jewelled blenny</name>
    <name type="synonym">Blennius fasciatus</name>
    <dbReference type="NCBI Taxonomy" id="181472"/>
    <lineage>
        <taxon>Eukaryota</taxon>
        <taxon>Metazoa</taxon>
        <taxon>Chordata</taxon>
        <taxon>Craniata</taxon>
        <taxon>Vertebrata</taxon>
        <taxon>Euteleostomi</taxon>
        <taxon>Actinopterygii</taxon>
        <taxon>Neopterygii</taxon>
        <taxon>Teleostei</taxon>
        <taxon>Neoteleostei</taxon>
        <taxon>Acanthomorphata</taxon>
        <taxon>Ovalentaria</taxon>
        <taxon>Blenniimorphae</taxon>
        <taxon>Blenniiformes</taxon>
        <taxon>Blennioidei</taxon>
        <taxon>Blenniidae</taxon>
        <taxon>Salariinae</taxon>
        <taxon>Salarias</taxon>
    </lineage>
</organism>
<dbReference type="InterPro" id="IPR024317">
    <property type="entry name" value="Dynein_heavy_chain_D4_dom"/>
</dbReference>
<dbReference type="OMA" id="NQFPKDT"/>
<proteinExistence type="inferred from homology"/>
<feature type="domain" description="Dynein heavy chain coiled coil stalk" evidence="3">
    <location>
        <begin position="188"/>
        <end position="367"/>
    </location>
</feature>
<dbReference type="Gene3D" id="1.20.920.20">
    <property type="match status" value="2"/>
</dbReference>
<feature type="coiled-coil region" evidence="2">
    <location>
        <begin position="246"/>
        <end position="325"/>
    </location>
</feature>
<name>A0A672FXG6_SALFA</name>
<dbReference type="Ensembl" id="ENSSFAT00005011975.1">
    <property type="protein sequence ID" value="ENSSFAP00005011491.1"/>
    <property type="gene ID" value="ENSSFAG00005006416.1"/>
</dbReference>
<evidence type="ECO:0000256" key="1">
    <source>
        <dbReference type="ARBA" id="ARBA00008887"/>
    </source>
</evidence>
<dbReference type="GO" id="GO:0051959">
    <property type="term" value="F:dynein light intermediate chain binding"/>
    <property type="evidence" value="ECO:0007669"/>
    <property type="project" value="InterPro"/>
</dbReference>
<comment type="similarity">
    <text evidence="1">Belongs to the dynein heavy chain family.</text>
</comment>
<dbReference type="GO" id="GO:0045505">
    <property type="term" value="F:dynein intermediate chain binding"/>
    <property type="evidence" value="ECO:0007669"/>
    <property type="project" value="InterPro"/>
</dbReference>
<dbReference type="Proteomes" id="UP000472267">
    <property type="component" value="Chromosome 11"/>
</dbReference>
<dbReference type="Pfam" id="PF12781">
    <property type="entry name" value="AAA_9"/>
    <property type="match status" value="1"/>
</dbReference>
<feature type="domain" description="Dynein heavy chain ATP-binding dynein motor region" evidence="5">
    <location>
        <begin position="395"/>
        <end position="459"/>
    </location>
</feature>
<dbReference type="GO" id="GO:0007018">
    <property type="term" value="P:microtubule-based movement"/>
    <property type="evidence" value="ECO:0007669"/>
    <property type="project" value="InterPro"/>
</dbReference>
<dbReference type="InterPro" id="IPR024743">
    <property type="entry name" value="Dynein_HC_stalk"/>
</dbReference>
<evidence type="ECO:0000313" key="6">
    <source>
        <dbReference type="Ensembl" id="ENSSFAP00005011491.1"/>
    </source>
</evidence>
<dbReference type="PANTHER" id="PTHR46532">
    <property type="entry name" value="MALE FERTILITY FACTOR KL5"/>
    <property type="match status" value="1"/>
</dbReference>
<evidence type="ECO:0000256" key="2">
    <source>
        <dbReference type="SAM" id="Coils"/>
    </source>
</evidence>
<protein>
    <submittedName>
        <fullName evidence="6">Uncharacterized protein</fullName>
    </submittedName>
</protein>
<dbReference type="Pfam" id="PF12780">
    <property type="entry name" value="AAA_8"/>
    <property type="match status" value="1"/>
</dbReference>
<evidence type="ECO:0000259" key="3">
    <source>
        <dbReference type="Pfam" id="PF12777"/>
    </source>
</evidence>
<feature type="coiled-coil region" evidence="2">
    <location>
        <begin position="100"/>
        <end position="173"/>
    </location>
</feature>
<dbReference type="Gene3D" id="3.40.50.300">
    <property type="entry name" value="P-loop containing nucleotide triphosphate hydrolases"/>
    <property type="match status" value="1"/>
</dbReference>
<dbReference type="InterPro" id="IPR026983">
    <property type="entry name" value="DHC"/>
</dbReference>
<feature type="domain" description="Dynein heavy chain AAA module D4" evidence="4">
    <location>
        <begin position="1"/>
        <end position="77"/>
    </location>
</feature>
<evidence type="ECO:0000313" key="7">
    <source>
        <dbReference type="Proteomes" id="UP000472267"/>
    </source>
</evidence>
<accession>A0A672FXG6</accession>
<dbReference type="AlphaFoldDB" id="A0A672FXG6"/>
<dbReference type="InterPro" id="IPR035706">
    <property type="entry name" value="AAA_9"/>
</dbReference>